<sequence>MSGTEQQALREALDAEYAAVYAYGLIAAHTSPEQRRTVNEHTAAHRARRDATVDLLTGDGTSAPPAEPAYTVPVEVIDPASAAQLAIVVETDTTVAWRAVVERAATETTRRTGVEALTESAGRRASWQAASGAAPVSVAFPGQP</sequence>
<feature type="compositionally biased region" description="Basic and acidic residues" evidence="1">
    <location>
        <begin position="33"/>
        <end position="43"/>
    </location>
</feature>
<reference evidence="3" key="1">
    <citation type="journal article" date="2014" name="Int. J. Syst. Evol. Microbiol.">
        <title>Complete genome sequence of Corynebacterium casei LMG S-19264T (=DSM 44701T), isolated from a smear-ripened cheese.</title>
        <authorList>
            <consortium name="US DOE Joint Genome Institute (JGI-PGF)"/>
            <person name="Walter F."/>
            <person name="Albersmeier A."/>
            <person name="Kalinowski J."/>
            <person name="Ruckert C."/>
        </authorList>
    </citation>
    <scope>NUCLEOTIDE SEQUENCE</scope>
    <source>
        <strain evidence="3">CGMCC 4.3508</strain>
    </source>
</reference>
<protein>
    <recommendedName>
        <fullName evidence="2">DUF4439 domain-containing protein</fullName>
    </recommendedName>
</protein>
<name>A0A917R9C6_9NOCA</name>
<organism evidence="3 4">
    <name type="scientific">Nocardia jinanensis</name>
    <dbReference type="NCBI Taxonomy" id="382504"/>
    <lineage>
        <taxon>Bacteria</taxon>
        <taxon>Bacillati</taxon>
        <taxon>Actinomycetota</taxon>
        <taxon>Actinomycetes</taxon>
        <taxon>Mycobacteriales</taxon>
        <taxon>Nocardiaceae</taxon>
        <taxon>Nocardia</taxon>
    </lineage>
</organism>
<evidence type="ECO:0000256" key="1">
    <source>
        <dbReference type="SAM" id="MobiDB-lite"/>
    </source>
</evidence>
<proteinExistence type="predicted"/>
<keyword evidence="4" id="KW-1185">Reference proteome</keyword>
<dbReference type="InterPro" id="IPR012347">
    <property type="entry name" value="Ferritin-like"/>
</dbReference>
<comment type="caution">
    <text evidence="3">The sequence shown here is derived from an EMBL/GenBank/DDBJ whole genome shotgun (WGS) entry which is preliminary data.</text>
</comment>
<evidence type="ECO:0000313" key="3">
    <source>
        <dbReference type="EMBL" id="GGK95887.1"/>
    </source>
</evidence>
<evidence type="ECO:0000259" key="2">
    <source>
        <dbReference type="Pfam" id="PF14530"/>
    </source>
</evidence>
<dbReference type="Proteomes" id="UP000638263">
    <property type="component" value="Unassembled WGS sequence"/>
</dbReference>
<dbReference type="Pfam" id="PF14530">
    <property type="entry name" value="DUF4439"/>
    <property type="match status" value="1"/>
</dbReference>
<dbReference type="InterPro" id="IPR029447">
    <property type="entry name" value="DUF4439"/>
</dbReference>
<accession>A0A917R9C6</accession>
<feature type="domain" description="DUF4439" evidence="2">
    <location>
        <begin position="8"/>
        <end position="143"/>
    </location>
</feature>
<reference evidence="3" key="2">
    <citation type="submission" date="2020-09" db="EMBL/GenBank/DDBJ databases">
        <authorList>
            <person name="Sun Q."/>
            <person name="Zhou Y."/>
        </authorList>
    </citation>
    <scope>NUCLEOTIDE SEQUENCE</scope>
    <source>
        <strain evidence="3">CGMCC 4.3508</strain>
    </source>
</reference>
<dbReference type="SUPFAM" id="SSF47240">
    <property type="entry name" value="Ferritin-like"/>
    <property type="match status" value="1"/>
</dbReference>
<feature type="region of interest" description="Disordered" evidence="1">
    <location>
        <begin position="33"/>
        <end position="67"/>
    </location>
</feature>
<gene>
    <name evidence="3" type="ORF">GCM10011588_07830</name>
</gene>
<dbReference type="EMBL" id="BMMH01000001">
    <property type="protein sequence ID" value="GGK95887.1"/>
    <property type="molecule type" value="Genomic_DNA"/>
</dbReference>
<dbReference type="RefSeq" id="WP_062996169.1">
    <property type="nucleotide sequence ID" value="NZ_BMMH01000001.1"/>
</dbReference>
<dbReference type="AlphaFoldDB" id="A0A917R9C6"/>
<dbReference type="CDD" id="cd00657">
    <property type="entry name" value="Ferritin_like"/>
    <property type="match status" value="1"/>
</dbReference>
<evidence type="ECO:0000313" key="4">
    <source>
        <dbReference type="Proteomes" id="UP000638263"/>
    </source>
</evidence>
<dbReference type="InterPro" id="IPR009078">
    <property type="entry name" value="Ferritin-like_SF"/>
</dbReference>
<dbReference type="Gene3D" id="1.20.1260.10">
    <property type="match status" value="1"/>
</dbReference>